<dbReference type="Gene3D" id="3.30.2390.20">
    <property type="entry name" value="Type VII secretion system EccB, repeat 1 domain"/>
    <property type="match status" value="1"/>
</dbReference>
<feature type="non-terminal residue" evidence="10">
    <location>
        <position position="1"/>
    </location>
</feature>
<keyword evidence="11" id="KW-1185">Reference proteome</keyword>
<keyword evidence="6" id="KW-0378">Hydrolase</keyword>
<evidence type="ECO:0000256" key="9">
    <source>
        <dbReference type="ARBA" id="ARBA00023136"/>
    </source>
</evidence>
<evidence type="ECO:0000256" key="4">
    <source>
        <dbReference type="ARBA" id="ARBA00022692"/>
    </source>
</evidence>
<dbReference type="InterPro" id="IPR042485">
    <property type="entry name" value="T7SS_EccB_R3"/>
</dbReference>
<dbReference type="Pfam" id="PF05108">
    <property type="entry name" value="T7SS_ESX1_EccB"/>
    <property type="match status" value="1"/>
</dbReference>
<dbReference type="PANTHER" id="PTHR40765">
    <property type="entry name" value="ESX-2 SECRETION SYSTEM ATPASE ECCB2"/>
    <property type="match status" value="1"/>
</dbReference>
<evidence type="ECO:0000256" key="2">
    <source>
        <dbReference type="ARBA" id="ARBA00008149"/>
    </source>
</evidence>
<protein>
    <submittedName>
        <fullName evidence="10">Type VII secretion protein EccB</fullName>
    </submittedName>
</protein>
<comment type="similarity">
    <text evidence="2">Belongs to the EccB family.</text>
</comment>
<dbReference type="PANTHER" id="PTHR40765:SF2">
    <property type="entry name" value="ESX-2 SECRETION SYSTEM ATPASE ECCB2"/>
    <property type="match status" value="1"/>
</dbReference>
<comment type="caution">
    <text evidence="10">The sequence shown here is derived from an EMBL/GenBank/DDBJ whole genome shotgun (WGS) entry which is preliminary data.</text>
</comment>
<dbReference type="Proteomes" id="UP001595947">
    <property type="component" value="Unassembled WGS sequence"/>
</dbReference>
<evidence type="ECO:0000256" key="8">
    <source>
        <dbReference type="ARBA" id="ARBA00022989"/>
    </source>
</evidence>
<organism evidence="10 11">
    <name type="scientific">Actinomycetospora atypica</name>
    <dbReference type="NCBI Taxonomy" id="1290095"/>
    <lineage>
        <taxon>Bacteria</taxon>
        <taxon>Bacillati</taxon>
        <taxon>Actinomycetota</taxon>
        <taxon>Actinomycetes</taxon>
        <taxon>Pseudonocardiales</taxon>
        <taxon>Pseudonocardiaceae</taxon>
        <taxon>Actinomycetospora</taxon>
    </lineage>
</organism>
<keyword evidence="9" id="KW-0472">Membrane</keyword>
<evidence type="ECO:0000256" key="5">
    <source>
        <dbReference type="ARBA" id="ARBA00022741"/>
    </source>
</evidence>
<gene>
    <name evidence="10" type="primary">eccB</name>
    <name evidence="10" type="ORF">ACFPBZ_17055</name>
</gene>
<sequence>VGLVRGDTDWRAATVVRGTPSGALYVVARDPDRLIPTTDLASARLLAAGVDPERADAAAGRAPADPTPVRDDALAAAPRTMPAGLAGGPSTLPDTRTAPVPDVWAVCDGESPQRPGVVPAAVLGGYPALGRPLGPDEAVLLRGGDGATWLVAEGRRAAVDPAQGAVVRALGIAGAPARPAGPALLGTLPVGAPLVPPVIPGAGAVPSDPATRTLGLPVGAVARAGADRFLVVLDRGVQEVPDVVAQLVRFAAPVAGAGPEITDVGAAALGRVPRALGVDLAAYPRAFPRALGVAEAPVVCSAPDPAAARGSAVTVADALPSPVLPTPGPAGQTAVDAVRVAGAGAYVVPVGPGEPVDPARGVVVDPVGRLFPVAGERAAAALGLGTPRPAPRSVVGLLPRGPTLDLDAARTLR</sequence>
<keyword evidence="5" id="KW-0547">Nucleotide-binding</keyword>
<evidence type="ECO:0000256" key="6">
    <source>
        <dbReference type="ARBA" id="ARBA00022801"/>
    </source>
</evidence>
<evidence type="ECO:0000256" key="3">
    <source>
        <dbReference type="ARBA" id="ARBA00022475"/>
    </source>
</evidence>
<evidence type="ECO:0000313" key="10">
    <source>
        <dbReference type="EMBL" id="MFC5063932.1"/>
    </source>
</evidence>
<dbReference type="Gene3D" id="2.40.50.910">
    <property type="entry name" value="Type VII secretion system EccB, repeat 3 domain"/>
    <property type="match status" value="1"/>
</dbReference>
<dbReference type="InterPro" id="IPR044857">
    <property type="entry name" value="T7SS_EccB_R1"/>
</dbReference>
<keyword evidence="4" id="KW-0812">Transmembrane</keyword>
<dbReference type="RefSeq" id="WP_378037277.1">
    <property type="nucleotide sequence ID" value="NZ_JBHSIV010000018.1"/>
</dbReference>
<proteinExistence type="inferred from homology"/>
<comment type="subcellular location">
    <subcellularLocation>
        <location evidence="1">Cell membrane</location>
        <topology evidence="1">Single-pass membrane protein</topology>
    </subcellularLocation>
</comment>
<evidence type="ECO:0000256" key="7">
    <source>
        <dbReference type="ARBA" id="ARBA00022840"/>
    </source>
</evidence>
<dbReference type="InterPro" id="IPR007795">
    <property type="entry name" value="T7SS_EccB"/>
</dbReference>
<dbReference type="EMBL" id="JBHSIV010000018">
    <property type="protein sequence ID" value="MFC5063932.1"/>
    <property type="molecule type" value="Genomic_DNA"/>
</dbReference>
<name>A0ABV9YPS3_9PSEU</name>
<dbReference type="NCBIfam" id="TIGR03919">
    <property type="entry name" value="T7SS_EccB"/>
    <property type="match status" value="1"/>
</dbReference>
<keyword evidence="7" id="KW-0067">ATP-binding</keyword>
<keyword evidence="8" id="KW-1133">Transmembrane helix</keyword>
<keyword evidence="3" id="KW-1003">Cell membrane</keyword>
<reference evidence="11" key="1">
    <citation type="journal article" date="2019" name="Int. J. Syst. Evol. Microbiol.">
        <title>The Global Catalogue of Microorganisms (GCM) 10K type strain sequencing project: providing services to taxonomists for standard genome sequencing and annotation.</title>
        <authorList>
            <consortium name="The Broad Institute Genomics Platform"/>
            <consortium name="The Broad Institute Genome Sequencing Center for Infectious Disease"/>
            <person name="Wu L."/>
            <person name="Ma J."/>
        </authorList>
    </citation>
    <scope>NUCLEOTIDE SEQUENCE [LARGE SCALE GENOMIC DNA]</scope>
    <source>
        <strain evidence="11">CGMCC 4.7093</strain>
    </source>
</reference>
<evidence type="ECO:0000256" key="1">
    <source>
        <dbReference type="ARBA" id="ARBA00004162"/>
    </source>
</evidence>
<evidence type="ECO:0000313" key="11">
    <source>
        <dbReference type="Proteomes" id="UP001595947"/>
    </source>
</evidence>
<accession>A0ABV9YPS3</accession>